<protein>
    <submittedName>
        <fullName evidence="1">Uncharacterized protein</fullName>
    </submittedName>
</protein>
<proteinExistence type="predicted"/>
<evidence type="ECO:0000313" key="1">
    <source>
        <dbReference type="EMBL" id="MBD0832604.1"/>
    </source>
</evidence>
<name>A0A8J6UD38_9FLAO</name>
<reference evidence="1 2" key="1">
    <citation type="submission" date="2020-09" db="EMBL/GenBank/DDBJ databases">
        <title>TT11 complete genome.</title>
        <authorList>
            <person name="Wu Z."/>
        </authorList>
    </citation>
    <scope>NUCLEOTIDE SEQUENCE [LARGE SCALE GENOMIC DNA]</scope>
    <source>
        <strain evidence="1 2">TT11</strain>
    </source>
</reference>
<accession>A0A8J6UD38</accession>
<dbReference type="AlphaFoldDB" id="A0A8J6UD38"/>
<evidence type="ECO:0000313" key="2">
    <source>
        <dbReference type="Proteomes" id="UP000600588"/>
    </source>
</evidence>
<dbReference type="RefSeq" id="WP_188230392.1">
    <property type="nucleotide sequence ID" value="NZ_JACVXB010000004.1"/>
</dbReference>
<dbReference type="Proteomes" id="UP000600588">
    <property type="component" value="Unassembled WGS sequence"/>
</dbReference>
<keyword evidence="2" id="KW-1185">Reference proteome</keyword>
<sequence>MKKTIILLSLIFVTIILNGCKGTINTIKYSNQNKDNFKKAYIISSEDSEYIKFKFGKFQYGGYVPPIDDEPEKTKVIGNTDTIIKQELERYGIKAIIGKKGDEPIDFDLIVEYKDKWRWDFKKILDELEILFISPDGNEILAKSNFNIYKNKELHNFPTPEKEVPKMIKELLEK</sequence>
<organism evidence="1 2">
    <name type="scientific">Aestuariibaculum sediminum</name>
    <dbReference type="NCBI Taxonomy" id="2770637"/>
    <lineage>
        <taxon>Bacteria</taxon>
        <taxon>Pseudomonadati</taxon>
        <taxon>Bacteroidota</taxon>
        <taxon>Flavobacteriia</taxon>
        <taxon>Flavobacteriales</taxon>
        <taxon>Flavobacteriaceae</taxon>
    </lineage>
</organism>
<comment type="caution">
    <text evidence="1">The sequence shown here is derived from an EMBL/GenBank/DDBJ whole genome shotgun (WGS) entry which is preliminary data.</text>
</comment>
<dbReference type="EMBL" id="JACVXB010000004">
    <property type="protein sequence ID" value="MBD0832604.1"/>
    <property type="molecule type" value="Genomic_DNA"/>
</dbReference>
<gene>
    <name evidence="1" type="ORF">ICJ83_10720</name>
</gene>